<name>A0AAE0YA46_9GAST</name>
<evidence type="ECO:0000313" key="1">
    <source>
        <dbReference type="EMBL" id="KAK3736924.1"/>
    </source>
</evidence>
<organism evidence="1 2">
    <name type="scientific">Elysia crispata</name>
    <name type="common">lettuce slug</name>
    <dbReference type="NCBI Taxonomy" id="231223"/>
    <lineage>
        <taxon>Eukaryota</taxon>
        <taxon>Metazoa</taxon>
        <taxon>Spiralia</taxon>
        <taxon>Lophotrochozoa</taxon>
        <taxon>Mollusca</taxon>
        <taxon>Gastropoda</taxon>
        <taxon>Heterobranchia</taxon>
        <taxon>Euthyneura</taxon>
        <taxon>Panpulmonata</taxon>
        <taxon>Sacoglossa</taxon>
        <taxon>Placobranchoidea</taxon>
        <taxon>Plakobranchidae</taxon>
        <taxon>Elysia</taxon>
    </lineage>
</organism>
<protein>
    <submittedName>
        <fullName evidence="1">Uncharacterized protein</fullName>
    </submittedName>
</protein>
<proteinExistence type="predicted"/>
<comment type="caution">
    <text evidence="1">The sequence shown here is derived from an EMBL/GenBank/DDBJ whole genome shotgun (WGS) entry which is preliminary data.</text>
</comment>
<keyword evidence="2" id="KW-1185">Reference proteome</keyword>
<dbReference type="EMBL" id="JAWDGP010006683">
    <property type="protein sequence ID" value="KAK3736924.1"/>
    <property type="molecule type" value="Genomic_DNA"/>
</dbReference>
<dbReference type="AlphaFoldDB" id="A0AAE0YA46"/>
<evidence type="ECO:0000313" key="2">
    <source>
        <dbReference type="Proteomes" id="UP001283361"/>
    </source>
</evidence>
<dbReference type="Proteomes" id="UP001283361">
    <property type="component" value="Unassembled WGS sequence"/>
</dbReference>
<sequence>MTCVLFLKVVTSNVQNTTTENPKSQFSEASDKKVQDGGCVPAALKFPKWNSRALLEKIRKDGILKNEPQVMCKRDEIHSGKPQAVPAEEDVSKPRAFILNEMQKLSDDELMKWDHHDFVKMRNLIVSRLTMFNVREEVNLARLTPSGMGRDCKQLLCRSSTCSNC</sequence>
<gene>
    <name evidence="1" type="ORF">RRG08_004615</name>
</gene>
<reference evidence="1" key="1">
    <citation type="journal article" date="2023" name="G3 (Bethesda)">
        <title>A reference genome for the long-term kleptoplast-retaining sea slug Elysia crispata morphotype clarki.</title>
        <authorList>
            <person name="Eastman K.E."/>
            <person name="Pendleton A.L."/>
            <person name="Shaikh M.A."/>
            <person name="Suttiyut T."/>
            <person name="Ogas R."/>
            <person name="Tomko P."/>
            <person name="Gavelis G."/>
            <person name="Widhalm J.R."/>
            <person name="Wisecaver J.H."/>
        </authorList>
    </citation>
    <scope>NUCLEOTIDE SEQUENCE</scope>
    <source>
        <strain evidence="1">ECLA1</strain>
    </source>
</reference>
<accession>A0AAE0YA46</accession>